<comment type="subcellular location">
    <subcellularLocation>
        <location evidence="1">Secreted</location>
    </subcellularLocation>
</comment>
<comment type="caution">
    <text evidence="5">The sequence shown here is derived from an EMBL/GenBank/DDBJ whole genome shotgun (WGS) entry which is preliminary data.</text>
</comment>
<feature type="compositionally biased region" description="Polar residues" evidence="4">
    <location>
        <begin position="1"/>
        <end position="10"/>
    </location>
</feature>
<dbReference type="GO" id="GO:0020037">
    <property type="term" value="F:heme binding"/>
    <property type="evidence" value="ECO:0007669"/>
    <property type="project" value="InterPro"/>
</dbReference>
<sequence>MTNLLRSTANPAGGHGGGVRGDNMPRRSSLFEGRFGRMFRELPPAAWPATALRRLGEAMTAEPERDPLDPTKPFAAKETDDIVQDPEENPGLPSGYTYFGQFVDHDITFDPASVMQKINDPDALVDFRTPRLDLDSMYGRGPDDQPYLFDGKKFRLGRVLTELGVPSPRRDLPRYIDVQDPDAAHRALIGDKRNDENVIVAQLHASMLQFHNKLVDEYPGASFADVQQQVRWHYQWLVINDYLVRICGSELIDAILPGRGQALPTQDQKPKLGFYHYKNAPFMPIEFSVAAYRFGHSMIRPIYRLNIHLDGGDDVRAATDDERRRGLDGRFFIFAGVQRRGLNGFDTFPSPWAIDWSLYFDRTGQLPVGGKKRVQPSYKFDTSLVNPLGFLPEFSKAGVDEPPLTIDHLQAAPARPSRDPANLAVRNLLRGMALELPSGQAVADAMGIARIPDERLWVGKAAEGEERKPITEVHESFANNAPLWYYILAESQEIWTAAGDASATMHLGPVGGRIVAETLIGMIAADGGSYLTQSPNWQPEVHGRRLATVGDLLAFADEA</sequence>
<dbReference type="CDD" id="cd09819">
    <property type="entry name" value="An_peroxidase_bacterial_1"/>
    <property type="match status" value="1"/>
</dbReference>
<dbReference type="RefSeq" id="WP_135119600.1">
    <property type="nucleotide sequence ID" value="NZ_SPQZ01000002.1"/>
</dbReference>
<dbReference type="PANTHER" id="PTHR11475">
    <property type="entry name" value="OXIDASE/PEROXIDASE"/>
    <property type="match status" value="1"/>
</dbReference>
<protein>
    <submittedName>
        <fullName evidence="5">Heme peroxidase</fullName>
    </submittedName>
</protein>
<keyword evidence="6" id="KW-1185">Reference proteome</keyword>
<evidence type="ECO:0000313" key="6">
    <source>
        <dbReference type="Proteomes" id="UP000298127"/>
    </source>
</evidence>
<dbReference type="SUPFAM" id="SSF48113">
    <property type="entry name" value="Heme-dependent peroxidases"/>
    <property type="match status" value="1"/>
</dbReference>
<organism evidence="5 6">
    <name type="scientific">Orlajensenia leifsoniae</name>
    <dbReference type="NCBI Taxonomy" id="2561933"/>
    <lineage>
        <taxon>Bacteria</taxon>
        <taxon>Bacillati</taxon>
        <taxon>Actinomycetota</taxon>
        <taxon>Actinomycetes</taxon>
        <taxon>Micrococcales</taxon>
        <taxon>Microbacteriaceae</taxon>
        <taxon>Orlajensenia</taxon>
    </lineage>
</organism>
<keyword evidence="5" id="KW-0575">Peroxidase</keyword>
<evidence type="ECO:0000313" key="5">
    <source>
        <dbReference type="EMBL" id="TFV99122.1"/>
    </source>
</evidence>
<keyword evidence="2" id="KW-0964">Secreted</keyword>
<proteinExistence type="predicted"/>
<dbReference type="Proteomes" id="UP000298127">
    <property type="component" value="Unassembled WGS sequence"/>
</dbReference>
<name>A0A4Y9R5E6_9MICO</name>
<evidence type="ECO:0000256" key="1">
    <source>
        <dbReference type="ARBA" id="ARBA00004613"/>
    </source>
</evidence>
<reference evidence="5 6" key="1">
    <citation type="journal article" date="2018" name="J. Microbiol.">
        <title>Leifsonia flava sp. nov., a novel actinobacterium isolated from the rhizosphere of Aquilegia viridiflora.</title>
        <authorList>
            <person name="Cai Y."/>
            <person name="Tao W.Z."/>
            <person name="Ma Y.J."/>
            <person name="Cheng J."/>
            <person name="Zhang M.Y."/>
            <person name="Zhang Y.X."/>
        </authorList>
    </citation>
    <scope>NUCLEOTIDE SEQUENCE [LARGE SCALE GENOMIC DNA]</scope>
    <source>
        <strain evidence="5 6">SYP-B2174</strain>
    </source>
</reference>
<dbReference type="GO" id="GO:0004601">
    <property type="term" value="F:peroxidase activity"/>
    <property type="evidence" value="ECO:0007669"/>
    <property type="project" value="UniProtKB-KW"/>
</dbReference>
<dbReference type="InterPro" id="IPR010255">
    <property type="entry name" value="Haem_peroxidase_sf"/>
</dbReference>
<feature type="region of interest" description="Disordered" evidence="4">
    <location>
        <begin position="60"/>
        <end position="90"/>
    </location>
</feature>
<dbReference type="Gene3D" id="1.10.640.10">
    <property type="entry name" value="Haem peroxidase domain superfamily, animal type"/>
    <property type="match status" value="1"/>
</dbReference>
<dbReference type="GO" id="GO:0005576">
    <property type="term" value="C:extracellular region"/>
    <property type="evidence" value="ECO:0007669"/>
    <property type="project" value="UniProtKB-SubCell"/>
</dbReference>
<dbReference type="EMBL" id="SPQZ01000002">
    <property type="protein sequence ID" value="TFV99122.1"/>
    <property type="molecule type" value="Genomic_DNA"/>
</dbReference>
<keyword evidence="5" id="KW-0560">Oxidoreductase</keyword>
<evidence type="ECO:0000256" key="4">
    <source>
        <dbReference type="SAM" id="MobiDB-lite"/>
    </source>
</evidence>
<dbReference type="InterPro" id="IPR019791">
    <property type="entry name" value="Haem_peroxidase_animal"/>
</dbReference>
<accession>A0A4Y9R5E6</accession>
<dbReference type="PANTHER" id="PTHR11475:SF4">
    <property type="entry name" value="CHORION PEROXIDASE"/>
    <property type="match status" value="1"/>
</dbReference>
<keyword evidence="3" id="KW-0325">Glycoprotein</keyword>
<feature type="compositionally biased region" description="Basic and acidic residues" evidence="4">
    <location>
        <begin position="62"/>
        <end position="80"/>
    </location>
</feature>
<evidence type="ECO:0000256" key="3">
    <source>
        <dbReference type="ARBA" id="ARBA00023180"/>
    </source>
</evidence>
<dbReference type="PROSITE" id="PS50292">
    <property type="entry name" value="PEROXIDASE_3"/>
    <property type="match status" value="1"/>
</dbReference>
<evidence type="ECO:0000256" key="2">
    <source>
        <dbReference type="ARBA" id="ARBA00022525"/>
    </source>
</evidence>
<dbReference type="InterPro" id="IPR037120">
    <property type="entry name" value="Haem_peroxidase_sf_animal"/>
</dbReference>
<dbReference type="AlphaFoldDB" id="A0A4Y9R5E6"/>
<gene>
    <name evidence="5" type="ORF">E4M00_06390</name>
</gene>
<dbReference type="GO" id="GO:0006979">
    <property type="term" value="P:response to oxidative stress"/>
    <property type="evidence" value="ECO:0007669"/>
    <property type="project" value="InterPro"/>
</dbReference>
<feature type="region of interest" description="Disordered" evidence="4">
    <location>
        <begin position="1"/>
        <end position="27"/>
    </location>
</feature>
<dbReference type="Pfam" id="PF03098">
    <property type="entry name" value="An_peroxidase"/>
    <property type="match status" value="1"/>
</dbReference>